<evidence type="ECO:0000259" key="5">
    <source>
        <dbReference type="PROSITE" id="PS50404"/>
    </source>
</evidence>
<gene>
    <name evidence="7" type="ORF">ODALV1_LOCUS7529</name>
</gene>
<evidence type="ECO:0000256" key="1">
    <source>
        <dbReference type="ARBA" id="ARBA00012452"/>
    </source>
</evidence>
<comment type="catalytic activity">
    <reaction evidence="4">
        <text>RX + glutathione = an S-substituted glutathione + a halide anion + H(+)</text>
        <dbReference type="Rhea" id="RHEA:16437"/>
        <dbReference type="ChEBI" id="CHEBI:15378"/>
        <dbReference type="ChEBI" id="CHEBI:16042"/>
        <dbReference type="ChEBI" id="CHEBI:17792"/>
        <dbReference type="ChEBI" id="CHEBI:57925"/>
        <dbReference type="ChEBI" id="CHEBI:90779"/>
        <dbReference type="EC" id="2.5.1.18"/>
    </reaction>
</comment>
<dbReference type="SUPFAM" id="SSF47616">
    <property type="entry name" value="GST C-terminal domain-like"/>
    <property type="match status" value="1"/>
</dbReference>
<reference evidence="7 8" key="1">
    <citation type="submission" date="2024-08" db="EMBL/GenBank/DDBJ databases">
        <authorList>
            <person name="Cucini C."/>
            <person name="Frati F."/>
        </authorList>
    </citation>
    <scope>NUCLEOTIDE SEQUENCE [LARGE SCALE GENOMIC DNA]</scope>
</reference>
<dbReference type="InterPro" id="IPR036249">
    <property type="entry name" value="Thioredoxin-like_sf"/>
</dbReference>
<dbReference type="PROSITE" id="PS50405">
    <property type="entry name" value="GST_CTER"/>
    <property type="match status" value="1"/>
</dbReference>
<dbReference type="Gene3D" id="3.40.30.10">
    <property type="entry name" value="Glutaredoxin"/>
    <property type="match status" value="1"/>
</dbReference>
<dbReference type="Gene3D" id="1.20.1050.10">
    <property type="match status" value="1"/>
</dbReference>
<dbReference type="CDD" id="cd03192">
    <property type="entry name" value="GST_C_Sigma_like"/>
    <property type="match status" value="1"/>
</dbReference>
<dbReference type="PANTHER" id="PTHR11571">
    <property type="entry name" value="GLUTATHIONE S-TRANSFERASE"/>
    <property type="match status" value="1"/>
</dbReference>
<dbReference type="Pfam" id="PF02798">
    <property type="entry name" value="GST_N"/>
    <property type="match status" value="1"/>
</dbReference>
<comment type="similarity">
    <text evidence="3">Belongs to the GST superfamily. Sigma family.</text>
</comment>
<dbReference type="InterPro" id="IPR004046">
    <property type="entry name" value="GST_C"/>
</dbReference>
<protein>
    <recommendedName>
        <fullName evidence="1">glutathione transferase</fullName>
        <ecNumber evidence="1">2.5.1.18</ecNumber>
    </recommendedName>
</protein>
<dbReference type="InterPro" id="IPR050213">
    <property type="entry name" value="GST_superfamily"/>
</dbReference>
<dbReference type="CDD" id="cd03039">
    <property type="entry name" value="GST_N_Sigma_like"/>
    <property type="match status" value="1"/>
</dbReference>
<keyword evidence="8" id="KW-1185">Reference proteome</keyword>
<evidence type="ECO:0000259" key="6">
    <source>
        <dbReference type="PROSITE" id="PS50405"/>
    </source>
</evidence>
<dbReference type="EC" id="2.5.1.18" evidence="1"/>
<dbReference type="SUPFAM" id="SSF52833">
    <property type="entry name" value="Thioredoxin-like"/>
    <property type="match status" value="1"/>
</dbReference>
<evidence type="ECO:0000256" key="3">
    <source>
        <dbReference type="ARBA" id="ARBA00038317"/>
    </source>
</evidence>
<organism evidence="7 8">
    <name type="scientific">Orchesella dallaii</name>
    <dbReference type="NCBI Taxonomy" id="48710"/>
    <lineage>
        <taxon>Eukaryota</taxon>
        <taxon>Metazoa</taxon>
        <taxon>Ecdysozoa</taxon>
        <taxon>Arthropoda</taxon>
        <taxon>Hexapoda</taxon>
        <taxon>Collembola</taxon>
        <taxon>Entomobryomorpha</taxon>
        <taxon>Entomobryoidea</taxon>
        <taxon>Orchesellidae</taxon>
        <taxon>Orchesellinae</taxon>
        <taxon>Orchesella</taxon>
    </lineage>
</organism>
<feature type="domain" description="GST C-terminal" evidence="6">
    <location>
        <begin position="89"/>
        <end position="232"/>
    </location>
</feature>
<name>A0ABP1QBZ0_9HEXA</name>
<dbReference type="PROSITE" id="PS50404">
    <property type="entry name" value="GST_NTER"/>
    <property type="match status" value="1"/>
</dbReference>
<dbReference type="SFLD" id="SFLDG01205">
    <property type="entry name" value="AMPS.1"/>
    <property type="match status" value="1"/>
</dbReference>
<evidence type="ECO:0000256" key="4">
    <source>
        <dbReference type="ARBA" id="ARBA00047960"/>
    </source>
</evidence>
<dbReference type="PANTHER" id="PTHR11571:SF224">
    <property type="entry name" value="HEMATOPOIETIC PROSTAGLANDIN D SYNTHASE"/>
    <property type="match status" value="1"/>
</dbReference>
<dbReference type="InterPro" id="IPR036282">
    <property type="entry name" value="Glutathione-S-Trfase_C_sf"/>
</dbReference>
<feature type="domain" description="GST N-terminal" evidence="5">
    <location>
        <begin position="4"/>
        <end position="87"/>
    </location>
</feature>
<accession>A0ABP1QBZ0</accession>
<keyword evidence="2" id="KW-0808">Transferase</keyword>
<dbReference type="EMBL" id="CAXLJM020000024">
    <property type="protein sequence ID" value="CAL8090017.1"/>
    <property type="molecule type" value="Genomic_DNA"/>
</dbReference>
<evidence type="ECO:0000313" key="8">
    <source>
        <dbReference type="Proteomes" id="UP001642540"/>
    </source>
</evidence>
<dbReference type="InterPro" id="IPR040079">
    <property type="entry name" value="Glutathione_S-Trfase"/>
</dbReference>
<comment type="caution">
    <text evidence="7">The sequence shown here is derived from an EMBL/GenBank/DDBJ whole genome shotgun (WGS) entry which is preliminary data.</text>
</comment>
<dbReference type="SFLD" id="SFLDG00363">
    <property type="entry name" value="AMPS_(cytGST):_Alpha-__Mu-__Pi"/>
    <property type="match status" value="1"/>
</dbReference>
<dbReference type="Proteomes" id="UP001642540">
    <property type="component" value="Unassembled WGS sequence"/>
</dbReference>
<dbReference type="Pfam" id="PF14497">
    <property type="entry name" value="GST_C_3"/>
    <property type="match status" value="1"/>
</dbReference>
<dbReference type="InterPro" id="IPR010987">
    <property type="entry name" value="Glutathione-S-Trfase_C-like"/>
</dbReference>
<proteinExistence type="inferred from homology"/>
<sequence>MASPKYRLTYFNMKSLGEPLRWILEYIGTPYVDERIPADMIAWYTQRKADFVSTVGQVPVLYEEGKRELSQSHVISRYLATENGLVGNNAWDNARIDEIISLIFDLYDAWRKAIVLETDAERKTQAMAGVITPKFKLYYEKFSKILEETKGDYILGSKLTHADFWLAHFVQFWGTPLKGERPILPPNFLELSDSDIVIGLVDDFPLLKKHMETITSIPQIKDWLSRRPSTVM</sequence>
<evidence type="ECO:0000256" key="2">
    <source>
        <dbReference type="ARBA" id="ARBA00022679"/>
    </source>
</evidence>
<evidence type="ECO:0000313" key="7">
    <source>
        <dbReference type="EMBL" id="CAL8090017.1"/>
    </source>
</evidence>
<dbReference type="SFLD" id="SFLDS00019">
    <property type="entry name" value="Glutathione_Transferase_(cytos"/>
    <property type="match status" value="1"/>
</dbReference>
<dbReference type="InterPro" id="IPR004045">
    <property type="entry name" value="Glutathione_S-Trfase_N"/>
</dbReference>